<comment type="caution">
    <text evidence="1">The sequence shown here is derived from an EMBL/GenBank/DDBJ whole genome shotgun (WGS) entry which is preliminary data.</text>
</comment>
<sequence>MFAAAHAAGPLERLAYAGVHVNVFASGFRGLIGVGQGVGDRNVLLGIVGQGGVQAVGAGQEVSSGVMRDEGADAWRPAMGVEVAGAVERVESGLLYSGAIADVT</sequence>
<proteinExistence type="predicted"/>
<evidence type="ECO:0000313" key="2">
    <source>
        <dbReference type="Proteomes" id="UP001501470"/>
    </source>
</evidence>
<reference evidence="1 2" key="1">
    <citation type="journal article" date="2019" name="Int. J. Syst. Evol. Microbiol.">
        <title>The Global Catalogue of Microorganisms (GCM) 10K type strain sequencing project: providing services to taxonomists for standard genome sequencing and annotation.</title>
        <authorList>
            <consortium name="The Broad Institute Genomics Platform"/>
            <consortium name="The Broad Institute Genome Sequencing Center for Infectious Disease"/>
            <person name="Wu L."/>
            <person name="Ma J."/>
        </authorList>
    </citation>
    <scope>NUCLEOTIDE SEQUENCE [LARGE SCALE GENOMIC DNA]</scope>
    <source>
        <strain evidence="1 2">JCM 15933</strain>
    </source>
</reference>
<gene>
    <name evidence="1" type="ORF">GCM10009827_107050</name>
</gene>
<accession>A0ABN2D0D4</accession>
<protein>
    <submittedName>
        <fullName evidence="1">Uncharacterized protein</fullName>
    </submittedName>
</protein>
<organism evidence="1 2">
    <name type="scientific">Dactylosporangium maewongense</name>
    <dbReference type="NCBI Taxonomy" id="634393"/>
    <lineage>
        <taxon>Bacteria</taxon>
        <taxon>Bacillati</taxon>
        <taxon>Actinomycetota</taxon>
        <taxon>Actinomycetes</taxon>
        <taxon>Micromonosporales</taxon>
        <taxon>Micromonosporaceae</taxon>
        <taxon>Dactylosporangium</taxon>
    </lineage>
</organism>
<name>A0ABN2D0D4_9ACTN</name>
<dbReference type="Proteomes" id="UP001501470">
    <property type="component" value="Unassembled WGS sequence"/>
</dbReference>
<keyword evidence="2" id="KW-1185">Reference proteome</keyword>
<dbReference type="EMBL" id="BAAAQD010000039">
    <property type="protein sequence ID" value="GAA1567920.1"/>
    <property type="molecule type" value="Genomic_DNA"/>
</dbReference>
<evidence type="ECO:0000313" key="1">
    <source>
        <dbReference type="EMBL" id="GAA1567920.1"/>
    </source>
</evidence>